<dbReference type="Proteomes" id="UP000030653">
    <property type="component" value="Unassembled WGS sequence"/>
</dbReference>
<dbReference type="EMBL" id="JH795877">
    <property type="protein sequence ID" value="EJT97452.1"/>
    <property type="molecule type" value="Genomic_DNA"/>
</dbReference>
<dbReference type="InterPro" id="IPR037363">
    <property type="entry name" value="Sec13/Seh1_fam"/>
</dbReference>
<feature type="region of interest" description="Disordered" evidence="12">
    <location>
        <begin position="264"/>
        <end position="299"/>
    </location>
</feature>
<evidence type="ECO:0000313" key="14">
    <source>
        <dbReference type="Proteomes" id="UP000030653"/>
    </source>
</evidence>
<evidence type="ECO:0000256" key="5">
    <source>
        <dbReference type="ARBA" id="ARBA00022737"/>
    </source>
</evidence>
<feature type="repeat" description="WD" evidence="11">
    <location>
        <begin position="364"/>
        <end position="389"/>
    </location>
</feature>
<dbReference type="GO" id="GO:0034198">
    <property type="term" value="P:cellular response to amino acid starvation"/>
    <property type="evidence" value="ECO:0007669"/>
    <property type="project" value="TreeGrafter"/>
</dbReference>
<proteinExistence type="inferred from homology"/>
<dbReference type="GO" id="GO:0051028">
    <property type="term" value="P:mRNA transport"/>
    <property type="evidence" value="ECO:0007669"/>
    <property type="project" value="UniProtKB-KW"/>
</dbReference>
<dbReference type="InterPro" id="IPR015943">
    <property type="entry name" value="WD40/YVTN_repeat-like_dom_sf"/>
</dbReference>
<gene>
    <name evidence="13" type="ORF">DACRYDRAFT_102497</name>
</gene>
<evidence type="ECO:0000256" key="11">
    <source>
        <dbReference type="PROSITE-ProRule" id="PRU00221"/>
    </source>
</evidence>
<dbReference type="Gene3D" id="2.130.10.10">
    <property type="entry name" value="YVTN repeat-like/Quinoprotein amine dehydrogenase"/>
    <property type="match status" value="1"/>
</dbReference>
<dbReference type="InterPro" id="IPR036322">
    <property type="entry name" value="WD40_repeat_dom_sf"/>
</dbReference>
<keyword evidence="10" id="KW-0539">Nucleus</keyword>
<dbReference type="InterPro" id="IPR001680">
    <property type="entry name" value="WD40_rpt"/>
</dbReference>
<dbReference type="GO" id="GO:0035859">
    <property type="term" value="C:Seh1-associated complex"/>
    <property type="evidence" value="ECO:0007669"/>
    <property type="project" value="TreeGrafter"/>
</dbReference>
<accession>M5G0Z1</accession>
<reference evidence="13 14" key="1">
    <citation type="journal article" date="2012" name="Science">
        <title>The Paleozoic origin of enzymatic lignin decomposition reconstructed from 31 fungal genomes.</title>
        <authorList>
            <person name="Floudas D."/>
            <person name="Binder M."/>
            <person name="Riley R."/>
            <person name="Barry K."/>
            <person name="Blanchette R.A."/>
            <person name="Henrissat B."/>
            <person name="Martinez A.T."/>
            <person name="Otillar R."/>
            <person name="Spatafora J.W."/>
            <person name="Yadav J.S."/>
            <person name="Aerts A."/>
            <person name="Benoit I."/>
            <person name="Boyd A."/>
            <person name="Carlson A."/>
            <person name="Copeland A."/>
            <person name="Coutinho P.M."/>
            <person name="de Vries R.P."/>
            <person name="Ferreira P."/>
            <person name="Findley K."/>
            <person name="Foster B."/>
            <person name="Gaskell J."/>
            <person name="Glotzer D."/>
            <person name="Gorecki P."/>
            <person name="Heitman J."/>
            <person name="Hesse C."/>
            <person name="Hori C."/>
            <person name="Igarashi K."/>
            <person name="Jurgens J.A."/>
            <person name="Kallen N."/>
            <person name="Kersten P."/>
            <person name="Kohler A."/>
            <person name="Kuees U."/>
            <person name="Kumar T.K.A."/>
            <person name="Kuo A."/>
            <person name="LaButti K."/>
            <person name="Larrondo L.F."/>
            <person name="Lindquist E."/>
            <person name="Ling A."/>
            <person name="Lombard V."/>
            <person name="Lucas S."/>
            <person name="Lundell T."/>
            <person name="Martin R."/>
            <person name="McLaughlin D.J."/>
            <person name="Morgenstern I."/>
            <person name="Morin E."/>
            <person name="Murat C."/>
            <person name="Nagy L.G."/>
            <person name="Nolan M."/>
            <person name="Ohm R.A."/>
            <person name="Patyshakuliyeva A."/>
            <person name="Rokas A."/>
            <person name="Ruiz-Duenas F.J."/>
            <person name="Sabat G."/>
            <person name="Salamov A."/>
            <person name="Samejima M."/>
            <person name="Schmutz J."/>
            <person name="Slot J.C."/>
            <person name="St John F."/>
            <person name="Stenlid J."/>
            <person name="Sun H."/>
            <person name="Sun S."/>
            <person name="Syed K."/>
            <person name="Tsang A."/>
            <person name="Wiebenga A."/>
            <person name="Young D."/>
            <person name="Pisabarro A."/>
            <person name="Eastwood D.C."/>
            <person name="Martin F."/>
            <person name="Cullen D."/>
            <person name="Grigoriev I.V."/>
            <person name="Hibbett D.S."/>
        </authorList>
    </citation>
    <scope>NUCLEOTIDE SEQUENCE [LARGE SCALE GENOMIC DNA]</scope>
    <source>
        <strain evidence="13 14">DJM-731 SS1</strain>
    </source>
</reference>
<evidence type="ECO:0000256" key="9">
    <source>
        <dbReference type="ARBA" id="ARBA00023132"/>
    </source>
</evidence>
<evidence type="ECO:0000256" key="6">
    <source>
        <dbReference type="ARBA" id="ARBA00022816"/>
    </source>
</evidence>
<evidence type="ECO:0000256" key="2">
    <source>
        <dbReference type="ARBA" id="ARBA00010102"/>
    </source>
</evidence>
<dbReference type="SUPFAM" id="SSF50978">
    <property type="entry name" value="WD40 repeat-like"/>
    <property type="match status" value="1"/>
</dbReference>
<dbReference type="Pfam" id="PF00400">
    <property type="entry name" value="WD40"/>
    <property type="match status" value="3"/>
</dbReference>
<comment type="similarity">
    <text evidence="2">Belongs to the WD repeat SEC13 family.</text>
</comment>
<dbReference type="PROSITE" id="PS50082">
    <property type="entry name" value="WD_REPEATS_2"/>
    <property type="match status" value="1"/>
</dbReference>
<feature type="compositionally biased region" description="Pro residues" evidence="12">
    <location>
        <begin position="266"/>
        <end position="279"/>
    </location>
</feature>
<dbReference type="STRING" id="1858805.M5G0Z1"/>
<dbReference type="PANTHER" id="PTHR11024">
    <property type="entry name" value="NUCLEAR PORE COMPLEX PROTEIN SEC13 / SEH1 FAMILY MEMBER"/>
    <property type="match status" value="1"/>
</dbReference>
<organism evidence="13 14">
    <name type="scientific">Dacryopinax primogenitus (strain DJM 731)</name>
    <name type="common">Brown rot fungus</name>
    <dbReference type="NCBI Taxonomy" id="1858805"/>
    <lineage>
        <taxon>Eukaryota</taxon>
        <taxon>Fungi</taxon>
        <taxon>Dikarya</taxon>
        <taxon>Basidiomycota</taxon>
        <taxon>Agaricomycotina</taxon>
        <taxon>Dacrymycetes</taxon>
        <taxon>Dacrymycetales</taxon>
        <taxon>Dacrymycetaceae</taxon>
        <taxon>Dacryopinax</taxon>
    </lineage>
</organism>
<evidence type="ECO:0000256" key="12">
    <source>
        <dbReference type="SAM" id="MobiDB-lite"/>
    </source>
</evidence>
<feature type="compositionally biased region" description="Acidic residues" evidence="12">
    <location>
        <begin position="407"/>
        <end position="422"/>
    </location>
</feature>
<evidence type="ECO:0000313" key="13">
    <source>
        <dbReference type="EMBL" id="EJT97452.1"/>
    </source>
</evidence>
<evidence type="ECO:0000256" key="8">
    <source>
        <dbReference type="ARBA" id="ARBA00023010"/>
    </source>
</evidence>
<evidence type="ECO:0000256" key="7">
    <source>
        <dbReference type="ARBA" id="ARBA00022927"/>
    </source>
</evidence>
<keyword evidence="3" id="KW-0813">Transport</keyword>
<protein>
    <submittedName>
        <fullName evidence="13">WD40 repeat-like protein</fullName>
    </submittedName>
</protein>
<keyword evidence="6" id="KW-0509">mRNA transport</keyword>
<keyword evidence="5" id="KW-0677">Repeat</keyword>
<keyword evidence="9" id="KW-0906">Nuclear pore complex</keyword>
<dbReference type="GO" id="GO:0015031">
    <property type="term" value="P:protein transport"/>
    <property type="evidence" value="ECO:0007669"/>
    <property type="project" value="UniProtKB-KW"/>
</dbReference>
<dbReference type="SMART" id="SM00320">
    <property type="entry name" value="WD40"/>
    <property type="match status" value="5"/>
</dbReference>
<dbReference type="OMA" id="NAPTRRW"/>
<evidence type="ECO:0000256" key="3">
    <source>
        <dbReference type="ARBA" id="ARBA00022448"/>
    </source>
</evidence>
<dbReference type="GO" id="GO:0005198">
    <property type="term" value="F:structural molecule activity"/>
    <property type="evidence" value="ECO:0007669"/>
    <property type="project" value="InterPro"/>
</dbReference>
<dbReference type="AlphaFoldDB" id="M5G0Z1"/>
<sequence>MLQSALLPTSLFQDIITDLSYNYYGTSLAVASADHRVRIFSLSAEPSVSAAPGIGTGAGTAGGSSGGWELEDEFKAHDAPLTRVSFAHPAFGPLLATAAFDRTVKIFEDVPSRGAGQRSRWVERKVFTDQGASIRSLEWAPEALGLKLAGVGADGCVRIWECLDLPSLEVWETREELGMMGLFGEGVVGAGGEGVREGRLGGVGVGGERQAATGGWETDAGWALAWCAERWWGDVLAVCCANQGCVKIMQFPGGPARPVTLTTLVPPTPPTPVPLPAPLPRRKADHSHSPLPLPAAVEEPPRTPLTSVAWAPACGKSFHLLAAGSEAGCVYLWKVVPGKEGVQEEDSWKAELVGEFEEHGGRPVGRVQFNPTGTILSSAGDDGRIRLWKASFTGVWRAMGSVWATPGDEEEEEDEGEDGYES</sequence>
<keyword evidence="7" id="KW-0653">Protein transport</keyword>
<dbReference type="GO" id="GO:1904263">
    <property type="term" value="P:positive regulation of TORC1 signaling"/>
    <property type="evidence" value="ECO:0007669"/>
    <property type="project" value="TreeGrafter"/>
</dbReference>
<comment type="subcellular location">
    <subcellularLocation>
        <location evidence="1">Nucleus</location>
        <location evidence="1">Nuclear pore complex</location>
    </subcellularLocation>
</comment>
<dbReference type="GO" id="GO:0031080">
    <property type="term" value="C:nuclear pore outer ring"/>
    <property type="evidence" value="ECO:0007669"/>
    <property type="project" value="TreeGrafter"/>
</dbReference>
<evidence type="ECO:0000256" key="10">
    <source>
        <dbReference type="ARBA" id="ARBA00023242"/>
    </source>
</evidence>
<keyword evidence="4 11" id="KW-0853">WD repeat</keyword>
<feature type="region of interest" description="Disordered" evidence="12">
    <location>
        <begin position="402"/>
        <end position="422"/>
    </location>
</feature>
<dbReference type="RefSeq" id="XP_040624350.1">
    <property type="nucleotide sequence ID" value="XM_040767638.1"/>
</dbReference>
<keyword evidence="14" id="KW-1185">Reference proteome</keyword>
<dbReference type="OrthoDB" id="5566198at2759"/>
<evidence type="ECO:0000256" key="1">
    <source>
        <dbReference type="ARBA" id="ARBA00004567"/>
    </source>
</evidence>
<name>M5G0Z1_DACPD</name>
<dbReference type="GeneID" id="63682700"/>
<dbReference type="HOGENOM" id="CLU_032441_1_1_1"/>
<evidence type="ECO:0000256" key="4">
    <source>
        <dbReference type="ARBA" id="ARBA00022574"/>
    </source>
</evidence>
<dbReference type="PANTHER" id="PTHR11024:SF3">
    <property type="entry name" value="NUCLEOPORIN SEH1"/>
    <property type="match status" value="1"/>
</dbReference>
<keyword evidence="8" id="KW-0811">Translocation</keyword>